<reference evidence="13" key="1">
    <citation type="thesis" date="2020" institute="ProQuest LLC" country="789 East Eisenhower Parkway, Ann Arbor, MI, USA">
        <title>Comparative Genomics and Chromosome Evolution.</title>
        <authorList>
            <person name="Mudd A.B."/>
        </authorList>
    </citation>
    <scope>NUCLEOTIDE SEQUENCE</scope>
    <source>
        <strain evidence="13">1538</strain>
        <tissue evidence="13">Blood</tissue>
    </source>
</reference>
<dbReference type="PANTHER" id="PTHR25466:SF2">
    <property type="entry name" value="T-LYMPHOCYTE ACTIVATION ANTIGEN CD86"/>
    <property type="match status" value="1"/>
</dbReference>
<evidence type="ECO:0000256" key="10">
    <source>
        <dbReference type="ARBA" id="ARBA00023319"/>
    </source>
</evidence>
<accession>A0AAV3B3B5</accession>
<evidence type="ECO:0000256" key="7">
    <source>
        <dbReference type="ARBA" id="ARBA00023157"/>
    </source>
</evidence>
<proteinExistence type="predicted"/>
<dbReference type="Gene3D" id="2.60.40.10">
    <property type="entry name" value="Immunoglobulins"/>
    <property type="match status" value="2"/>
</dbReference>
<dbReference type="GO" id="GO:0042130">
    <property type="term" value="P:negative regulation of T cell proliferation"/>
    <property type="evidence" value="ECO:0007669"/>
    <property type="project" value="TreeGrafter"/>
</dbReference>
<dbReference type="InterPro" id="IPR013162">
    <property type="entry name" value="CD80_C2-set"/>
</dbReference>
<sequence length="322" mass="35340">MIGGVIYDDDADISSPHHRWALFGVCSLIVLGSSGALKGRLRASVELPCELRKRSPSIENLLVYWQRKVDGEDVLVAEASYGKVITTNQHETYKGRASLSPSGVGNGDFTLHLSNLSLNDSGTFTCYVFVDSHTVIRLQNDSTMLHVTADYSMPIITRAGPMEKTTELTLTCHTQGGAPQPDIRWINGSDGMPIQNVRIHNNIQKDDNFINVTSTISINVTSTTNFTCVILTASSNLTSNTYMMEVTDENAESESRQGVAPAVWNSVLPVVIVGIAVVVGMMVLKRRYLCPTDWMSEPPFPNGDQEGHHLFGLSRDPEIEHC</sequence>
<gene>
    <name evidence="13" type="ORF">GDO54_002194</name>
</gene>
<evidence type="ECO:0000256" key="4">
    <source>
        <dbReference type="ARBA" id="ARBA00022729"/>
    </source>
</evidence>
<keyword evidence="10" id="KW-0393">Immunoglobulin domain</keyword>
<keyword evidence="6 11" id="KW-0472">Membrane</keyword>
<evidence type="ECO:0000256" key="9">
    <source>
        <dbReference type="ARBA" id="ARBA00023180"/>
    </source>
</evidence>
<dbReference type="PROSITE" id="PS50835">
    <property type="entry name" value="IG_LIKE"/>
    <property type="match status" value="2"/>
</dbReference>
<dbReference type="GO" id="GO:0071222">
    <property type="term" value="P:cellular response to lipopolysaccharide"/>
    <property type="evidence" value="ECO:0007669"/>
    <property type="project" value="TreeGrafter"/>
</dbReference>
<dbReference type="GO" id="GO:0042102">
    <property type="term" value="P:positive regulation of T cell proliferation"/>
    <property type="evidence" value="ECO:0007669"/>
    <property type="project" value="TreeGrafter"/>
</dbReference>
<evidence type="ECO:0000313" key="13">
    <source>
        <dbReference type="EMBL" id="DBA34648.1"/>
    </source>
</evidence>
<evidence type="ECO:0000256" key="8">
    <source>
        <dbReference type="ARBA" id="ARBA00023170"/>
    </source>
</evidence>
<dbReference type="GO" id="GO:0006955">
    <property type="term" value="P:immune response"/>
    <property type="evidence" value="ECO:0007669"/>
    <property type="project" value="TreeGrafter"/>
</dbReference>
<dbReference type="EMBL" id="DYDO01000001">
    <property type="protein sequence ID" value="DBA34648.1"/>
    <property type="molecule type" value="Genomic_DNA"/>
</dbReference>
<feature type="domain" description="Ig-like" evidence="12">
    <location>
        <begin position="154"/>
        <end position="238"/>
    </location>
</feature>
<keyword evidence="8" id="KW-0675">Receptor</keyword>
<dbReference type="InterPro" id="IPR036179">
    <property type="entry name" value="Ig-like_dom_sf"/>
</dbReference>
<dbReference type="GO" id="GO:0031295">
    <property type="term" value="P:T cell costimulation"/>
    <property type="evidence" value="ECO:0007669"/>
    <property type="project" value="TreeGrafter"/>
</dbReference>
<dbReference type="Pfam" id="PF08205">
    <property type="entry name" value="C2-set_2"/>
    <property type="match status" value="1"/>
</dbReference>
<keyword evidence="4" id="KW-0732">Signal</keyword>
<evidence type="ECO:0000259" key="12">
    <source>
        <dbReference type="PROSITE" id="PS50835"/>
    </source>
</evidence>
<evidence type="ECO:0000313" key="14">
    <source>
        <dbReference type="Proteomes" id="UP001181693"/>
    </source>
</evidence>
<dbReference type="InterPro" id="IPR013783">
    <property type="entry name" value="Ig-like_fold"/>
</dbReference>
<dbReference type="InterPro" id="IPR013106">
    <property type="entry name" value="Ig_V-set"/>
</dbReference>
<dbReference type="InterPro" id="IPR007110">
    <property type="entry name" value="Ig-like_dom"/>
</dbReference>
<evidence type="ECO:0000256" key="3">
    <source>
        <dbReference type="ARBA" id="ARBA00022692"/>
    </source>
</evidence>
<feature type="domain" description="Ig-like" evidence="12">
    <location>
        <begin position="44"/>
        <end position="136"/>
    </location>
</feature>
<comment type="subcellular location">
    <subcellularLocation>
        <location evidence="1">Cell membrane</location>
        <topology evidence="1">Single-pass type I membrane protein</topology>
    </subcellularLocation>
</comment>
<keyword evidence="5 11" id="KW-1133">Transmembrane helix</keyword>
<dbReference type="SMART" id="SM00406">
    <property type="entry name" value="IGv"/>
    <property type="match status" value="1"/>
</dbReference>
<keyword evidence="3 11" id="KW-0812">Transmembrane</keyword>
<comment type="caution">
    <text evidence="13">The sequence shown here is derived from an EMBL/GenBank/DDBJ whole genome shotgun (WGS) entry which is preliminary data.</text>
</comment>
<feature type="transmembrane region" description="Helical" evidence="11">
    <location>
        <begin position="262"/>
        <end position="284"/>
    </location>
</feature>
<protein>
    <recommendedName>
        <fullName evidence="12">Ig-like domain-containing protein</fullName>
    </recommendedName>
</protein>
<keyword evidence="7" id="KW-1015">Disulfide bond</keyword>
<name>A0AAV3B3B5_PYXAD</name>
<evidence type="ECO:0000256" key="6">
    <source>
        <dbReference type="ARBA" id="ARBA00023136"/>
    </source>
</evidence>
<dbReference type="InterPro" id="IPR051713">
    <property type="entry name" value="T-cell_Activation_Regulation"/>
</dbReference>
<keyword evidence="9" id="KW-0325">Glycoprotein</keyword>
<evidence type="ECO:0000256" key="2">
    <source>
        <dbReference type="ARBA" id="ARBA00022475"/>
    </source>
</evidence>
<dbReference type="GO" id="GO:0009897">
    <property type="term" value="C:external side of plasma membrane"/>
    <property type="evidence" value="ECO:0007669"/>
    <property type="project" value="TreeGrafter"/>
</dbReference>
<dbReference type="GO" id="GO:0007166">
    <property type="term" value="P:cell surface receptor signaling pathway"/>
    <property type="evidence" value="ECO:0007669"/>
    <property type="project" value="TreeGrafter"/>
</dbReference>
<dbReference type="SMART" id="SM00409">
    <property type="entry name" value="IG"/>
    <property type="match status" value="1"/>
</dbReference>
<keyword evidence="14" id="KW-1185">Reference proteome</keyword>
<evidence type="ECO:0000256" key="11">
    <source>
        <dbReference type="SAM" id="Phobius"/>
    </source>
</evidence>
<dbReference type="AlphaFoldDB" id="A0AAV3B3B5"/>
<dbReference type="PANTHER" id="PTHR25466">
    <property type="entry name" value="T-LYMPHOCYTE ACTIVATION ANTIGEN"/>
    <property type="match status" value="1"/>
</dbReference>
<organism evidence="13 14">
    <name type="scientific">Pyxicephalus adspersus</name>
    <name type="common">African bullfrog</name>
    <dbReference type="NCBI Taxonomy" id="30357"/>
    <lineage>
        <taxon>Eukaryota</taxon>
        <taxon>Metazoa</taxon>
        <taxon>Chordata</taxon>
        <taxon>Craniata</taxon>
        <taxon>Vertebrata</taxon>
        <taxon>Euteleostomi</taxon>
        <taxon>Amphibia</taxon>
        <taxon>Batrachia</taxon>
        <taxon>Anura</taxon>
        <taxon>Neobatrachia</taxon>
        <taxon>Ranoidea</taxon>
        <taxon>Pyxicephalidae</taxon>
        <taxon>Pyxicephalinae</taxon>
        <taxon>Pyxicephalus</taxon>
    </lineage>
</organism>
<dbReference type="SUPFAM" id="SSF48726">
    <property type="entry name" value="Immunoglobulin"/>
    <property type="match status" value="2"/>
</dbReference>
<dbReference type="InterPro" id="IPR003599">
    <property type="entry name" value="Ig_sub"/>
</dbReference>
<keyword evidence="2" id="KW-1003">Cell membrane</keyword>
<dbReference type="Pfam" id="PF07686">
    <property type="entry name" value="V-set"/>
    <property type="match status" value="1"/>
</dbReference>
<evidence type="ECO:0000256" key="5">
    <source>
        <dbReference type="ARBA" id="ARBA00022989"/>
    </source>
</evidence>
<dbReference type="Proteomes" id="UP001181693">
    <property type="component" value="Unassembled WGS sequence"/>
</dbReference>
<evidence type="ECO:0000256" key="1">
    <source>
        <dbReference type="ARBA" id="ARBA00004251"/>
    </source>
</evidence>